<accession>L8JQ48</accession>
<dbReference type="STRING" id="1237149.C900_05039"/>
<reference evidence="1 2" key="1">
    <citation type="submission" date="2012-12" db="EMBL/GenBank/DDBJ databases">
        <title>Genome assembly of Fulvivirga imtechensis AK7.</title>
        <authorList>
            <person name="Nupur N."/>
            <person name="Khatri I."/>
            <person name="Kumar R."/>
            <person name="Subramanian S."/>
            <person name="Pinnaka A."/>
        </authorList>
    </citation>
    <scope>NUCLEOTIDE SEQUENCE [LARGE SCALE GENOMIC DNA]</scope>
    <source>
        <strain evidence="1 2">AK7</strain>
    </source>
</reference>
<dbReference type="Proteomes" id="UP000011135">
    <property type="component" value="Unassembled WGS sequence"/>
</dbReference>
<dbReference type="Gene3D" id="1.50.10.20">
    <property type="match status" value="1"/>
</dbReference>
<dbReference type="InterPro" id="IPR008930">
    <property type="entry name" value="Terpenoid_cyclase/PrenylTrfase"/>
</dbReference>
<proteinExistence type="predicted"/>
<organism evidence="1 2">
    <name type="scientific">Fulvivirga imtechensis AK7</name>
    <dbReference type="NCBI Taxonomy" id="1237149"/>
    <lineage>
        <taxon>Bacteria</taxon>
        <taxon>Pseudomonadati</taxon>
        <taxon>Bacteroidota</taxon>
        <taxon>Cytophagia</taxon>
        <taxon>Cytophagales</taxon>
        <taxon>Fulvivirgaceae</taxon>
        <taxon>Fulvivirga</taxon>
    </lineage>
</organism>
<dbReference type="eggNOG" id="ENOG502Z7MZ">
    <property type="taxonomic scope" value="Bacteria"/>
</dbReference>
<keyword evidence="2" id="KW-1185">Reference proteome</keyword>
<protein>
    <recommendedName>
        <fullName evidence="3">Squalene cyclase C-terminal domain-containing protein</fullName>
    </recommendedName>
</protein>
<name>L8JQ48_9BACT</name>
<evidence type="ECO:0000313" key="2">
    <source>
        <dbReference type="Proteomes" id="UP000011135"/>
    </source>
</evidence>
<dbReference type="EMBL" id="AMZN01000072">
    <property type="protein sequence ID" value="ELR69507.1"/>
    <property type="molecule type" value="Genomic_DNA"/>
</dbReference>
<sequence>MTKGLFSERTRRRYKIKGTMNIDEIIEWLLKGDVSIQYQTYRDLLNEERKELKERIAHEGWGKQFLSCRGSNGHWGQSFYQPKWTSTHYTLLDLKNLCIANCKPIRQTIKMILNEEKGADGGINPSRTIGNSDVCINGMALNYCCYFGADEADLQSIVDFVLSQWMADGGFNCRSNRSGARHSSLHTTLSVLEGIWEYEQNGYTYRLQDLRHAAKVSKEFILLHKLYKSDKTGEIIDKKMLAITYPPRWRYDILRALDYFQMAGEPYDKRMQDAIEVIVSKRNEDGTWNQQARHPGQVHFQMETAGKSSRWNTLRALKVLRHFGMEK</sequence>
<evidence type="ECO:0008006" key="3">
    <source>
        <dbReference type="Google" id="ProtNLM"/>
    </source>
</evidence>
<dbReference type="SUPFAM" id="SSF48239">
    <property type="entry name" value="Terpenoid cyclases/Protein prenyltransferases"/>
    <property type="match status" value="1"/>
</dbReference>
<gene>
    <name evidence="1" type="ORF">C900_05039</name>
</gene>
<dbReference type="AlphaFoldDB" id="L8JQ48"/>
<dbReference type="PATRIC" id="fig|1237149.3.peg.4507"/>
<evidence type="ECO:0000313" key="1">
    <source>
        <dbReference type="EMBL" id="ELR69507.1"/>
    </source>
</evidence>
<comment type="caution">
    <text evidence="1">The sequence shown here is derived from an EMBL/GenBank/DDBJ whole genome shotgun (WGS) entry which is preliminary data.</text>
</comment>